<dbReference type="PANTHER" id="PTHR46082:SF11">
    <property type="entry name" value="AAA+ ATPASE DOMAIN-CONTAINING PROTEIN-RELATED"/>
    <property type="match status" value="1"/>
</dbReference>
<gene>
    <name evidence="4" type="ORF">ASPVEDRAFT_833729</name>
</gene>
<evidence type="ECO:0000259" key="3">
    <source>
        <dbReference type="Pfam" id="PF01048"/>
    </source>
</evidence>
<sequence length="727" mass="78751">MKTHKCPPHGKFTVGWIAALYTEYLAAKQVLDVQYDDPVFDASKGDVNAYTFGRIGEHHVVIATLPSGVCGTHPAAAVLNGMKSSFPLLQFVLMVGVAGGAPTAANDVRLGDVVVGTKMIPYSVNKRYANGPQFNGVPIMSETKLLSATHKVRANIAEAHLNLESIISEKFVETEQIRDIFQRPDDKYDRLYQPGYEHTSTCDCLQDDSLALTSLVARPSRKQYDRIKVHCGAVGSADSVVKDATERDRLAGEFDLLCFEMESAGLMAGFPCLPIRGICDYSDSHKNKRWQGYAAAIAAVFALSLLLTVPYEDSQAKGNDIDTEALRQHIDLVVQTVMRVAFPPADGRSLTLDDAGAAMEEIRDTVRKLTLLSETSAQNLKNLNSANEAAMNATKSRLNDIEALQNNMEKLLNELRAKIEKQQEKSPQEERKEWESLKNDAQKDIISLRERTKFTTDALHSTAATINNVATVTNNPGLAATGRKIDATESMVRTLFNGIGSFRNATSSPANSRSTPAANRQGRTASTRITARPRGVLAPPPPNMGVRAAPTSTNTTPGRPRLPPRNGTPGITRPDINPARPPLPPRGPSTTTSIRENRPVLPPRPASSPLTRDETESYTSDGLGRVLLPPSPPIHTPSTERSLSSLQPNLTGTHSSDMSTSSPSPATPPSSPPSVSDTRPPRPFKPPRLQSGTFSSAHISSSHRAPDTVIGPMGRRSTSVERETDVD</sequence>
<feature type="compositionally biased region" description="Low complexity" evidence="2">
    <location>
        <begin position="655"/>
        <end position="664"/>
    </location>
</feature>
<dbReference type="VEuPathDB" id="FungiDB:ASPVEDRAFT_833729"/>
<feature type="domain" description="Nucleoside phosphorylase" evidence="3">
    <location>
        <begin position="42"/>
        <end position="284"/>
    </location>
</feature>
<feature type="compositionally biased region" description="Polar residues" evidence="2">
    <location>
        <begin position="636"/>
        <end position="654"/>
    </location>
</feature>
<evidence type="ECO:0000313" key="5">
    <source>
        <dbReference type="Proteomes" id="UP000184073"/>
    </source>
</evidence>
<dbReference type="Proteomes" id="UP000184073">
    <property type="component" value="Unassembled WGS sequence"/>
</dbReference>
<dbReference type="STRING" id="1036611.A0A1L9PUN0"/>
<proteinExistence type="predicted"/>
<dbReference type="EMBL" id="KV878132">
    <property type="protein sequence ID" value="OJJ05142.1"/>
    <property type="molecule type" value="Genomic_DNA"/>
</dbReference>
<dbReference type="InterPro" id="IPR000845">
    <property type="entry name" value="Nucleoside_phosphorylase_d"/>
</dbReference>
<dbReference type="InterPro" id="IPR035994">
    <property type="entry name" value="Nucleoside_phosphorylase_sf"/>
</dbReference>
<dbReference type="GeneID" id="63732880"/>
<dbReference type="Pfam" id="PF01048">
    <property type="entry name" value="PNP_UDP_1"/>
    <property type="match status" value="1"/>
</dbReference>
<feature type="compositionally biased region" description="Polar residues" evidence="2">
    <location>
        <begin position="690"/>
        <end position="703"/>
    </location>
</feature>
<feature type="region of interest" description="Disordered" evidence="2">
    <location>
        <begin position="502"/>
        <end position="727"/>
    </location>
</feature>
<dbReference type="SUPFAM" id="SSF53167">
    <property type="entry name" value="Purine and uridine phosphorylases"/>
    <property type="match status" value="1"/>
</dbReference>
<dbReference type="AlphaFoldDB" id="A0A1L9PUN0"/>
<organism evidence="4 5">
    <name type="scientific">Aspergillus versicolor CBS 583.65</name>
    <dbReference type="NCBI Taxonomy" id="1036611"/>
    <lineage>
        <taxon>Eukaryota</taxon>
        <taxon>Fungi</taxon>
        <taxon>Dikarya</taxon>
        <taxon>Ascomycota</taxon>
        <taxon>Pezizomycotina</taxon>
        <taxon>Eurotiomycetes</taxon>
        <taxon>Eurotiomycetidae</taxon>
        <taxon>Eurotiales</taxon>
        <taxon>Aspergillaceae</taxon>
        <taxon>Aspergillus</taxon>
        <taxon>Aspergillus subgen. Nidulantes</taxon>
    </lineage>
</organism>
<keyword evidence="5" id="KW-1185">Reference proteome</keyword>
<reference evidence="5" key="1">
    <citation type="journal article" date="2017" name="Genome Biol.">
        <title>Comparative genomics reveals high biological diversity and specific adaptations in the industrially and medically important fungal genus Aspergillus.</title>
        <authorList>
            <person name="de Vries R.P."/>
            <person name="Riley R."/>
            <person name="Wiebenga A."/>
            <person name="Aguilar-Osorio G."/>
            <person name="Amillis S."/>
            <person name="Uchima C.A."/>
            <person name="Anderluh G."/>
            <person name="Asadollahi M."/>
            <person name="Askin M."/>
            <person name="Barry K."/>
            <person name="Battaglia E."/>
            <person name="Bayram O."/>
            <person name="Benocci T."/>
            <person name="Braus-Stromeyer S.A."/>
            <person name="Caldana C."/>
            <person name="Canovas D."/>
            <person name="Cerqueira G.C."/>
            <person name="Chen F."/>
            <person name="Chen W."/>
            <person name="Choi C."/>
            <person name="Clum A."/>
            <person name="Dos Santos R.A."/>
            <person name="Damasio A.R."/>
            <person name="Diallinas G."/>
            <person name="Emri T."/>
            <person name="Fekete E."/>
            <person name="Flipphi M."/>
            <person name="Freyberg S."/>
            <person name="Gallo A."/>
            <person name="Gournas C."/>
            <person name="Habgood R."/>
            <person name="Hainaut M."/>
            <person name="Harispe M.L."/>
            <person name="Henrissat B."/>
            <person name="Hilden K.S."/>
            <person name="Hope R."/>
            <person name="Hossain A."/>
            <person name="Karabika E."/>
            <person name="Karaffa L."/>
            <person name="Karanyi Z."/>
            <person name="Krasevec N."/>
            <person name="Kuo A."/>
            <person name="Kusch H."/>
            <person name="LaButti K."/>
            <person name="Lagendijk E.L."/>
            <person name="Lapidus A."/>
            <person name="Levasseur A."/>
            <person name="Lindquist E."/>
            <person name="Lipzen A."/>
            <person name="Logrieco A.F."/>
            <person name="MacCabe A."/>
            <person name="Maekelae M.R."/>
            <person name="Malavazi I."/>
            <person name="Melin P."/>
            <person name="Meyer V."/>
            <person name="Mielnichuk N."/>
            <person name="Miskei M."/>
            <person name="Molnar A.P."/>
            <person name="Mule G."/>
            <person name="Ngan C.Y."/>
            <person name="Orejas M."/>
            <person name="Orosz E."/>
            <person name="Ouedraogo J.P."/>
            <person name="Overkamp K.M."/>
            <person name="Park H.-S."/>
            <person name="Perrone G."/>
            <person name="Piumi F."/>
            <person name="Punt P.J."/>
            <person name="Ram A.F."/>
            <person name="Ramon A."/>
            <person name="Rauscher S."/>
            <person name="Record E."/>
            <person name="Riano-Pachon D.M."/>
            <person name="Robert V."/>
            <person name="Roehrig J."/>
            <person name="Ruller R."/>
            <person name="Salamov A."/>
            <person name="Salih N.S."/>
            <person name="Samson R.A."/>
            <person name="Sandor E."/>
            <person name="Sanguinetti M."/>
            <person name="Schuetze T."/>
            <person name="Sepcic K."/>
            <person name="Shelest E."/>
            <person name="Sherlock G."/>
            <person name="Sophianopoulou V."/>
            <person name="Squina F.M."/>
            <person name="Sun H."/>
            <person name="Susca A."/>
            <person name="Todd R.B."/>
            <person name="Tsang A."/>
            <person name="Unkles S.E."/>
            <person name="van de Wiele N."/>
            <person name="van Rossen-Uffink D."/>
            <person name="Oliveira J.V."/>
            <person name="Vesth T.C."/>
            <person name="Visser J."/>
            <person name="Yu J.-H."/>
            <person name="Zhou M."/>
            <person name="Andersen M.R."/>
            <person name="Archer D.B."/>
            <person name="Baker S.E."/>
            <person name="Benoit I."/>
            <person name="Brakhage A.A."/>
            <person name="Braus G.H."/>
            <person name="Fischer R."/>
            <person name="Frisvad J.C."/>
            <person name="Goldman G.H."/>
            <person name="Houbraken J."/>
            <person name="Oakley B."/>
            <person name="Pocsi I."/>
            <person name="Scazzocchio C."/>
            <person name="Seiboth B."/>
            <person name="vanKuyk P.A."/>
            <person name="Wortman J."/>
            <person name="Dyer P.S."/>
            <person name="Grigoriev I.V."/>
        </authorList>
    </citation>
    <scope>NUCLEOTIDE SEQUENCE [LARGE SCALE GENOMIC DNA]</scope>
    <source>
        <strain evidence="5">CBS 583.65</strain>
    </source>
</reference>
<dbReference type="InterPro" id="IPR053137">
    <property type="entry name" value="NLR-like"/>
</dbReference>
<evidence type="ECO:0000256" key="1">
    <source>
        <dbReference type="SAM" id="Coils"/>
    </source>
</evidence>
<evidence type="ECO:0000313" key="4">
    <source>
        <dbReference type="EMBL" id="OJJ05142.1"/>
    </source>
</evidence>
<name>A0A1L9PUN0_ASPVE</name>
<protein>
    <recommendedName>
        <fullName evidence="3">Nucleoside phosphorylase domain-containing protein</fullName>
    </recommendedName>
</protein>
<dbReference type="GO" id="GO:0009116">
    <property type="term" value="P:nucleoside metabolic process"/>
    <property type="evidence" value="ECO:0007669"/>
    <property type="project" value="InterPro"/>
</dbReference>
<keyword evidence="1" id="KW-0175">Coiled coil</keyword>
<dbReference type="PANTHER" id="PTHR46082">
    <property type="entry name" value="ATP/GTP-BINDING PROTEIN-RELATED"/>
    <property type="match status" value="1"/>
</dbReference>
<feature type="compositionally biased region" description="Polar residues" evidence="2">
    <location>
        <begin position="503"/>
        <end position="529"/>
    </location>
</feature>
<feature type="compositionally biased region" description="Basic and acidic residues" evidence="2">
    <location>
        <begin position="718"/>
        <end position="727"/>
    </location>
</feature>
<dbReference type="GO" id="GO:0003824">
    <property type="term" value="F:catalytic activity"/>
    <property type="evidence" value="ECO:0007669"/>
    <property type="project" value="InterPro"/>
</dbReference>
<accession>A0A1L9PUN0</accession>
<feature type="coiled-coil region" evidence="1">
    <location>
        <begin position="394"/>
        <end position="451"/>
    </location>
</feature>
<evidence type="ECO:0000256" key="2">
    <source>
        <dbReference type="SAM" id="MobiDB-lite"/>
    </source>
</evidence>
<dbReference type="OrthoDB" id="1577640at2759"/>
<dbReference type="RefSeq" id="XP_040670904.1">
    <property type="nucleotide sequence ID" value="XM_040817369.1"/>
</dbReference>
<dbReference type="Gene3D" id="3.40.50.1580">
    <property type="entry name" value="Nucleoside phosphorylase domain"/>
    <property type="match status" value="1"/>
</dbReference>